<evidence type="ECO:0000256" key="6">
    <source>
        <dbReference type="ARBA" id="ARBA00023136"/>
    </source>
</evidence>
<keyword evidence="2 7" id="KW-0813">Transport</keyword>
<sequence length="327" mass="34831">MTNTALPNPAATPAASNITKPNTPTTDTTAIVTGGTRKLGRRTRRVEPIYYLFLLPTLVIFTLAITVPGIMGIFFSFTDSIGIGEWNFNGLTNYIAMFSDPAILQSYLFTFGFSIATVIVVNVVAFLLAVGLTSRIRFKTGLRTIFVIPMVISGIIIAYVFNFLFSNSIPAAGAATGIPWLSTSLLANPDLAWVAIVIVTAWQAVPGTLLIYIAGLLSVPGEVYEAASIDGANKTQQLLRITLPLVAGYVVINVILGFKGFLNAYDIIVGLTNGGPGTSTRSVAMTIIAGFNGGDYAYQMANATIFFIVAVLISLLQLSLTRGRNAL</sequence>
<comment type="caution">
    <text evidence="10">The sequence shown here is derived from an EMBL/GenBank/DDBJ whole genome shotgun (WGS) entry which is preliminary data.</text>
</comment>
<keyword evidence="5 7" id="KW-1133">Transmembrane helix</keyword>
<proteinExistence type="inferred from homology"/>
<feature type="transmembrane region" description="Helical" evidence="7">
    <location>
        <begin position="238"/>
        <end position="258"/>
    </location>
</feature>
<keyword evidence="11" id="KW-1185">Reference proteome</keyword>
<feature type="transmembrane region" description="Helical" evidence="7">
    <location>
        <begin position="107"/>
        <end position="132"/>
    </location>
</feature>
<feature type="region of interest" description="Disordered" evidence="8">
    <location>
        <begin position="1"/>
        <end position="36"/>
    </location>
</feature>
<evidence type="ECO:0000256" key="5">
    <source>
        <dbReference type="ARBA" id="ARBA00022989"/>
    </source>
</evidence>
<evidence type="ECO:0000256" key="4">
    <source>
        <dbReference type="ARBA" id="ARBA00022692"/>
    </source>
</evidence>
<dbReference type="Proteomes" id="UP000703720">
    <property type="component" value="Unassembled WGS sequence"/>
</dbReference>
<accession>A0ABS4WKV2</accession>
<dbReference type="InterPro" id="IPR035906">
    <property type="entry name" value="MetI-like_sf"/>
</dbReference>
<comment type="subcellular location">
    <subcellularLocation>
        <location evidence="1 7">Cell membrane</location>
        <topology evidence="1 7">Multi-pass membrane protein</topology>
    </subcellularLocation>
</comment>
<feature type="domain" description="ABC transmembrane type-1" evidence="9">
    <location>
        <begin position="107"/>
        <end position="317"/>
    </location>
</feature>
<feature type="transmembrane region" description="Helical" evidence="7">
    <location>
        <begin position="191"/>
        <end position="217"/>
    </location>
</feature>
<feature type="transmembrane region" description="Helical" evidence="7">
    <location>
        <begin position="300"/>
        <end position="320"/>
    </location>
</feature>
<comment type="similarity">
    <text evidence="7">Belongs to the binding-protein-dependent transport system permease family.</text>
</comment>
<evidence type="ECO:0000256" key="8">
    <source>
        <dbReference type="SAM" id="MobiDB-lite"/>
    </source>
</evidence>
<name>A0ABS4WKV2_9MICO</name>
<dbReference type="PANTHER" id="PTHR30193:SF37">
    <property type="entry name" value="INNER MEMBRANE ABC TRANSPORTER PERMEASE PROTEIN YCJO"/>
    <property type="match status" value="1"/>
</dbReference>
<dbReference type="PROSITE" id="PS50928">
    <property type="entry name" value="ABC_TM1"/>
    <property type="match status" value="1"/>
</dbReference>
<protein>
    <submittedName>
        <fullName evidence="10">Raffinose/stachyose/melibiose transport system permease protein</fullName>
    </submittedName>
</protein>
<dbReference type="SUPFAM" id="SSF161098">
    <property type="entry name" value="MetI-like"/>
    <property type="match status" value="1"/>
</dbReference>
<evidence type="ECO:0000256" key="3">
    <source>
        <dbReference type="ARBA" id="ARBA00022475"/>
    </source>
</evidence>
<evidence type="ECO:0000256" key="2">
    <source>
        <dbReference type="ARBA" id="ARBA00022448"/>
    </source>
</evidence>
<feature type="transmembrane region" description="Helical" evidence="7">
    <location>
        <begin position="144"/>
        <end position="165"/>
    </location>
</feature>
<evidence type="ECO:0000256" key="1">
    <source>
        <dbReference type="ARBA" id="ARBA00004651"/>
    </source>
</evidence>
<dbReference type="CDD" id="cd06261">
    <property type="entry name" value="TM_PBP2"/>
    <property type="match status" value="1"/>
</dbReference>
<evidence type="ECO:0000313" key="11">
    <source>
        <dbReference type="Proteomes" id="UP000703720"/>
    </source>
</evidence>
<dbReference type="InterPro" id="IPR000515">
    <property type="entry name" value="MetI-like"/>
</dbReference>
<keyword evidence="6 7" id="KW-0472">Membrane</keyword>
<evidence type="ECO:0000313" key="10">
    <source>
        <dbReference type="EMBL" id="MBP2376832.1"/>
    </source>
</evidence>
<gene>
    <name evidence="10" type="ORF">JOF42_000327</name>
</gene>
<dbReference type="PANTHER" id="PTHR30193">
    <property type="entry name" value="ABC TRANSPORTER PERMEASE PROTEIN"/>
    <property type="match status" value="1"/>
</dbReference>
<keyword evidence="3" id="KW-1003">Cell membrane</keyword>
<evidence type="ECO:0000256" key="7">
    <source>
        <dbReference type="RuleBase" id="RU363032"/>
    </source>
</evidence>
<dbReference type="RefSeq" id="WP_245340693.1">
    <property type="nucleotide sequence ID" value="NZ_BAAAIO010000001.1"/>
</dbReference>
<keyword evidence="4 7" id="KW-0812">Transmembrane</keyword>
<evidence type="ECO:0000259" key="9">
    <source>
        <dbReference type="PROSITE" id="PS50928"/>
    </source>
</evidence>
<dbReference type="EMBL" id="JAGIOA010000001">
    <property type="protein sequence ID" value="MBP2376832.1"/>
    <property type="molecule type" value="Genomic_DNA"/>
</dbReference>
<dbReference type="InterPro" id="IPR051393">
    <property type="entry name" value="ABC_transporter_permease"/>
</dbReference>
<feature type="transmembrane region" description="Helical" evidence="7">
    <location>
        <begin position="49"/>
        <end position="77"/>
    </location>
</feature>
<reference evidence="10 11" key="1">
    <citation type="submission" date="2021-03" db="EMBL/GenBank/DDBJ databases">
        <title>Sequencing the genomes of 1000 actinobacteria strains.</title>
        <authorList>
            <person name="Klenk H.-P."/>
        </authorList>
    </citation>
    <scope>NUCLEOTIDE SEQUENCE [LARGE SCALE GENOMIC DNA]</scope>
    <source>
        <strain evidence="10 11">DSM 13468</strain>
    </source>
</reference>
<dbReference type="Gene3D" id="1.10.3720.10">
    <property type="entry name" value="MetI-like"/>
    <property type="match status" value="1"/>
</dbReference>
<dbReference type="Pfam" id="PF00528">
    <property type="entry name" value="BPD_transp_1"/>
    <property type="match status" value="1"/>
</dbReference>
<organism evidence="10 11">
    <name type="scientific">Microbacterium phyllosphaerae</name>
    <dbReference type="NCBI Taxonomy" id="124798"/>
    <lineage>
        <taxon>Bacteria</taxon>
        <taxon>Bacillati</taxon>
        <taxon>Actinomycetota</taxon>
        <taxon>Actinomycetes</taxon>
        <taxon>Micrococcales</taxon>
        <taxon>Microbacteriaceae</taxon>
        <taxon>Microbacterium</taxon>
    </lineage>
</organism>